<accession>A0A504Z2Q3</accession>
<organism evidence="1 2">
    <name type="scientific">Fasciola gigantica</name>
    <name type="common">Giant liver fluke</name>
    <dbReference type="NCBI Taxonomy" id="46835"/>
    <lineage>
        <taxon>Eukaryota</taxon>
        <taxon>Metazoa</taxon>
        <taxon>Spiralia</taxon>
        <taxon>Lophotrochozoa</taxon>
        <taxon>Platyhelminthes</taxon>
        <taxon>Trematoda</taxon>
        <taxon>Digenea</taxon>
        <taxon>Plagiorchiida</taxon>
        <taxon>Echinostomata</taxon>
        <taxon>Echinostomatoidea</taxon>
        <taxon>Fasciolidae</taxon>
        <taxon>Fasciola</taxon>
    </lineage>
</organism>
<reference evidence="1 2" key="1">
    <citation type="submission" date="2019-04" db="EMBL/GenBank/DDBJ databases">
        <title>Annotation for the trematode Fasciola gigantica.</title>
        <authorList>
            <person name="Choi Y.-J."/>
        </authorList>
    </citation>
    <scope>NUCLEOTIDE SEQUENCE [LARGE SCALE GENOMIC DNA]</scope>
    <source>
        <strain evidence="1">Uganda_cow_1</strain>
    </source>
</reference>
<sequence length="108" mass="12517">MPSLSGQTRTTKKICAAHPMPGTLSIGLLRRYHIVLFLLRVSSQTNPSANEKLKSLCHFQKSFWIFSTVRTSESHCFHLALFARSTNKLISWSTHLTLWWEKCQYFVM</sequence>
<dbReference type="Proteomes" id="UP000316759">
    <property type="component" value="Unassembled WGS sequence"/>
</dbReference>
<gene>
    <name evidence="1" type="ORF">FGIG_06164</name>
</gene>
<dbReference type="AlphaFoldDB" id="A0A504Z2Q3"/>
<comment type="caution">
    <text evidence="1">The sequence shown here is derived from an EMBL/GenBank/DDBJ whole genome shotgun (WGS) entry which is preliminary data.</text>
</comment>
<evidence type="ECO:0000313" key="1">
    <source>
        <dbReference type="EMBL" id="TPP67149.1"/>
    </source>
</evidence>
<keyword evidence="2" id="KW-1185">Reference proteome</keyword>
<dbReference type="EMBL" id="SUNJ01001005">
    <property type="protein sequence ID" value="TPP67149.1"/>
    <property type="molecule type" value="Genomic_DNA"/>
</dbReference>
<name>A0A504Z2Q3_FASGI</name>
<protein>
    <submittedName>
        <fullName evidence="1">Uncharacterized protein</fullName>
    </submittedName>
</protein>
<proteinExistence type="predicted"/>
<evidence type="ECO:0000313" key="2">
    <source>
        <dbReference type="Proteomes" id="UP000316759"/>
    </source>
</evidence>